<accession>A0A0F9U2G9</accession>
<evidence type="ECO:0000313" key="2">
    <source>
        <dbReference type="EMBL" id="KKN55531.1"/>
    </source>
</evidence>
<keyword evidence="1" id="KW-0812">Transmembrane</keyword>
<evidence type="ECO:0000256" key="1">
    <source>
        <dbReference type="SAM" id="Phobius"/>
    </source>
</evidence>
<reference evidence="2" key="1">
    <citation type="journal article" date="2015" name="Nature">
        <title>Complex archaea that bridge the gap between prokaryotes and eukaryotes.</title>
        <authorList>
            <person name="Spang A."/>
            <person name="Saw J.H."/>
            <person name="Jorgensen S.L."/>
            <person name="Zaremba-Niedzwiedzka K."/>
            <person name="Martijn J."/>
            <person name="Lind A.E."/>
            <person name="van Eijk R."/>
            <person name="Schleper C."/>
            <person name="Guy L."/>
            <person name="Ettema T.J."/>
        </authorList>
    </citation>
    <scope>NUCLEOTIDE SEQUENCE</scope>
</reference>
<protein>
    <submittedName>
        <fullName evidence="2">Uncharacterized protein</fullName>
    </submittedName>
</protein>
<gene>
    <name evidence="2" type="ORF">LCGC14_0581500</name>
</gene>
<keyword evidence="1" id="KW-1133">Transmembrane helix</keyword>
<dbReference type="AlphaFoldDB" id="A0A0F9U2G9"/>
<name>A0A0F9U2G9_9ZZZZ</name>
<organism evidence="2">
    <name type="scientific">marine sediment metagenome</name>
    <dbReference type="NCBI Taxonomy" id="412755"/>
    <lineage>
        <taxon>unclassified sequences</taxon>
        <taxon>metagenomes</taxon>
        <taxon>ecological metagenomes</taxon>
    </lineage>
</organism>
<proteinExistence type="predicted"/>
<dbReference type="EMBL" id="LAZR01000881">
    <property type="protein sequence ID" value="KKN55531.1"/>
    <property type="molecule type" value="Genomic_DNA"/>
</dbReference>
<comment type="caution">
    <text evidence="2">The sequence shown here is derived from an EMBL/GenBank/DDBJ whole genome shotgun (WGS) entry which is preliminary data.</text>
</comment>
<feature type="transmembrane region" description="Helical" evidence="1">
    <location>
        <begin position="41"/>
        <end position="65"/>
    </location>
</feature>
<keyword evidence="1" id="KW-0472">Membrane</keyword>
<sequence length="69" mass="7828">MPEIKSITIDEVDNLGLDEHNNLYWLGERIHIKKKIELEGYLNTAIILGGLSTLVVAIIEVLRFFGYGK</sequence>